<evidence type="ECO:0000313" key="8">
    <source>
        <dbReference type="EMBL" id="WCZ33206.1"/>
    </source>
</evidence>
<dbReference type="Proteomes" id="UP001220064">
    <property type="component" value="Chromosome"/>
</dbReference>
<keyword evidence="3 7" id="KW-0812">Transmembrane</keyword>
<evidence type="ECO:0000256" key="7">
    <source>
        <dbReference type="SAM" id="Phobius"/>
    </source>
</evidence>
<feature type="transmembrane region" description="Helical" evidence="7">
    <location>
        <begin position="353"/>
        <end position="370"/>
    </location>
</feature>
<proteinExistence type="predicted"/>
<feature type="transmembrane region" description="Helical" evidence="7">
    <location>
        <begin position="290"/>
        <end position="310"/>
    </location>
</feature>
<evidence type="ECO:0000256" key="3">
    <source>
        <dbReference type="ARBA" id="ARBA00022692"/>
    </source>
</evidence>
<dbReference type="InterPro" id="IPR018385">
    <property type="entry name" value="C4_dicarb_anaerob_car-like"/>
</dbReference>
<evidence type="ECO:0000256" key="2">
    <source>
        <dbReference type="ARBA" id="ARBA00022475"/>
    </source>
</evidence>
<name>A0ABY7UA00_9CORY</name>
<feature type="transmembrane region" description="Helical" evidence="7">
    <location>
        <begin position="417"/>
        <end position="435"/>
    </location>
</feature>
<keyword evidence="9" id="KW-1185">Reference proteome</keyword>
<dbReference type="PANTHER" id="PTHR43652:SF6">
    <property type="entry name" value="ARGININE REPRESSOR"/>
    <property type="match status" value="1"/>
</dbReference>
<sequence length="566" mass="61067">MTDEVSRPSSGPGQNPEEERVLHSDTATSTKVRKDEEVKPEAEADTTAAENSTGKKKKRKGLNVPSAFTILFFLTLLAAIATWIIPSGAYAKVGYEGGNMVLTHPNGDTEELPATQDTLSDLGMDLPIDQFTSGNITDAVSVPNSYESLPKNPAGIADIPVAMVNGTIEAVDIMVFILVLGGLIGVVRATGAFESGLLALTKKTKGHEFALVFLVSIFMVLGGSLCGLEEEAVAFYPILVPIFLAMGYDSMICVGAIFLAGSMGSAFSTINPFSVVIASNAAGTTFTEGLWWRIGGAIFAAAVVIGYLYWYSQKIKKDPTASYSYEDKEKFEKQWSMASSQEDIPPFTLTRKIILTLFVLAFPTMVWGVMAQGWWFPAMAAMFLTIAIVIMVLVLFSKDNKLDEKQLTDAFVEGASSLVGVSLIIGLARGINIIMNDGLISDTMLNASTNLVSGMSGPLFILIMLVIFFLLGFVVPSSSGLAVLAMPIMAPLADAVDIPRWIIVCAYQWGQYSMLFLAPTGLIMATLAMLNMKFQHWVRFVWPMVVFLFVFGGILLVTQVLIYGGA</sequence>
<reference evidence="8 9" key="1">
    <citation type="submission" date="2020-10" db="EMBL/GenBank/DDBJ databases">
        <title>Complete genome sequence of Corynebacterium massiliense DSM 45435, type strain of Corynebacterium massiliense.</title>
        <authorList>
            <person name="Busche T."/>
            <person name="Kalinowski J."/>
            <person name="Ruckert C."/>
        </authorList>
    </citation>
    <scope>NUCLEOTIDE SEQUENCE [LARGE SCALE GENOMIC DNA]</scope>
    <source>
        <strain evidence="8 9">DSM 45435</strain>
    </source>
</reference>
<feature type="compositionally biased region" description="Basic and acidic residues" evidence="6">
    <location>
        <begin position="32"/>
        <end position="42"/>
    </location>
</feature>
<feature type="transmembrane region" description="Helical" evidence="7">
    <location>
        <begin position="62"/>
        <end position="85"/>
    </location>
</feature>
<feature type="transmembrane region" description="Helical" evidence="7">
    <location>
        <begin position="173"/>
        <end position="197"/>
    </location>
</feature>
<feature type="transmembrane region" description="Helical" evidence="7">
    <location>
        <begin position="209"/>
        <end position="228"/>
    </location>
</feature>
<feature type="transmembrane region" description="Helical" evidence="7">
    <location>
        <begin position="455"/>
        <end position="474"/>
    </location>
</feature>
<keyword evidence="2" id="KW-1003">Cell membrane</keyword>
<evidence type="ECO:0000256" key="4">
    <source>
        <dbReference type="ARBA" id="ARBA00022989"/>
    </source>
</evidence>
<feature type="transmembrane region" description="Helical" evidence="7">
    <location>
        <begin position="234"/>
        <end position="259"/>
    </location>
</feature>
<feature type="transmembrane region" description="Helical" evidence="7">
    <location>
        <begin position="376"/>
        <end position="396"/>
    </location>
</feature>
<evidence type="ECO:0008006" key="10">
    <source>
        <dbReference type="Google" id="ProtNLM"/>
    </source>
</evidence>
<comment type="subcellular location">
    <subcellularLocation>
        <location evidence="1">Cell membrane</location>
        <topology evidence="1">Multi-pass membrane protein</topology>
    </subcellularLocation>
</comment>
<feature type="transmembrane region" description="Helical" evidence="7">
    <location>
        <begin position="540"/>
        <end position="563"/>
    </location>
</feature>
<dbReference type="EMBL" id="CP063189">
    <property type="protein sequence ID" value="WCZ33206.1"/>
    <property type="molecule type" value="Genomic_DNA"/>
</dbReference>
<accession>A0ABY7UA00</accession>
<evidence type="ECO:0000313" key="9">
    <source>
        <dbReference type="Proteomes" id="UP001220064"/>
    </source>
</evidence>
<keyword evidence="5 7" id="KW-0472">Membrane</keyword>
<evidence type="ECO:0000256" key="5">
    <source>
        <dbReference type="ARBA" id="ARBA00023136"/>
    </source>
</evidence>
<organism evidence="8 9">
    <name type="scientific">Corynebacterium massiliense DSM 45435</name>
    <dbReference type="NCBI Taxonomy" id="1121364"/>
    <lineage>
        <taxon>Bacteria</taxon>
        <taxon>Bacillati</taxon>
        <taxon>Actinomycetota</taxon>
        <taxon>Actinomycetes</taxon>
        <taxon>Mycobacteriales</taxon>
        <taxon>Corynebacteriaceae</taxon>
        <taxon>Corynebacterium</taxon>
    </lineage>
</organism>
<keyword evidence="4 7" id="KW-1133">Transmembrane helix</keyword>
<evidence type="ECO:0000256" key="1">
    <source>
        <dbReference type="ARBA" id="ARBA00004651"/>
    </source>
</evidence>
<dbReference type="InterPro" id="IPR051679">
    <property type="entry name" value="DASS-Related_Transporters"/>
</dbReference>
<gene>
    <name evidence="8" type="ORF">CMASS_08965</name>
</gene>
<dbReference type="Pfam" id="PF03606">
    <property type="entry name" value="DcuC"/>
    <property type="match status" value="1"/>
</dbReference>
<dbReference type="RefSeq" id="WP_022863110.1">
    <property type="nucleotide sequence ID" value="NZ_ATVG01000006.1"/>
</dbReference>
<feature type="transmembrane region" description="Helical" evidence="7">
    <location>
        <begin position="509"/>
        <end position="528"/>
    </location>
</feature>
<protein>
    <recommendedName>
        <fullName evidence="10">YfcC family protein</fullName>
    </recommendedName>
</protein>
<dbReference type="PANTHER" id="PTHR43652">
    <property type="entry name" value="BASIC AMINO ACID ANTIPORTER YFCC-RELATED"/>
    <property type="match status" value="1"/>
</dbReference>
<evidence type="ECO:0000256" key="6">
    <source>
        <dbReference type="SAM" id="MobiDB-lite"/>
    </source>
</evidence>
<feature type="region of interest" description="Disordered" evidence="6">
    <location>
        <begin position="1"/>
        <end position="59"/>
    </location>
</feature>